<dbReference type="AlphaFoldDB" id="A0AAV1MRZ9"/>
<evidence type="ECO:0000313" key="1">
    <source>
        <dbReference type="EMBL" id="CAK6949710.1"/>
    </source>
</evidence>
<sequence length="184" mass="20881">MLQIPGTFLKLFKLQLHLPHFQITSLDSHDHSSSKNSNKLQQHFMMNDVPPPSRYSIAQYFCSSMPPSLLNKELPGCAFQRLQHHKRERQSRMKASLLIQTSSTILSLSEHFSDDDICSNHWVMSHLMLSQTSKVPRRDAEILKEAEEGEGKLTSWIGYVGEGKKTFDTSLSALPFLKPSGIRG</sequence>
<evidence type="ECO:0000313" key="2">
    <source>
        <dbReference type="Proteomes" id="UP001314229"/>
    </source>
</evidence>
<organism evidence="1 2">
    <name type="scientific">Scomber scombrus</name>
    <name type="common">Atlantic mackerel</name>
    <name type="synonym">Scomber vernalis</name>
    <dbReference type="NCBI Taxonomy" id="13677"/>
    <lineage>
        <taxon>Eukaryota</taxon>
        <taxon>Metazoa</taxon>
        <taxon>Chordata</taxon>
        <taxon>Craniata</taxon>
        <taxon>Vertebrata</taxon>
        <taxon>Euteleostomi</taxon>
        <taxon>Actinopterygii</taxon>
        <taxon>Neopterygii</taxon>
        <taxon>Teleostei</taxon>
        <taxon>Neoteleostei</taxon>
        <taxon>Acanthomorphata</taxon>
        <taxon>Pelagiaria</taxon>
        <taxon>Scombriformes</taxon>
        <taxon>Scombridae</taxon>
        <taxon>Scomber</taxon>
    </lineage>
</organism>
<keyword evidence="2" id="KW-1185">Reference proteome</keyword>
<reference evidence="1 2" key="1">
    <citation type="submission" date="2024-01" db="EMBL/GenBank/DDBJ databases">
        <authorList>
            <person name="Alioto T."/>
            <person name="Alioto T."/>
            <person name="Gomez Garrido J."/>
        </authorList>
    </citation>
    <scope>NUCLEOTIDE SEQUENCE [LARGE SCALE GENOMIC DNA]</scope>
</reference>
<accession>A0AAV1MRZ9</accession>
<proteinExistence type="predicted"/>
<protein>
    <submittedName>
        <fullName evidence="1">Uncharacterized protein</fullName>
    </submittedName>
</protein>
<comment type="caution">
    <text evidence="1">The sequence shown here is derived from an EMBL/GenBank/DDBJ whole genome shotgun (WGS) entry which is preliminary data.</text>
</comment>
<dbReference type="EMBL" id="CAWUFR010000001">
    <property type="protein sequence ID" value="CAK6949710.1"/>
    <property type="molecule type" value="Genomic_DNA"/>
</dbReference>
<dbReference type="Proteomes" id="UP001314229">
    <property type="component" value="Unassembled WGS sequence"/>
</dbReference>
<name>A0AAV1MRZ9_SCOSC</name>
<gene>
    <name evidence="1" type="ORF">FSCOSCO3_A013598</name>
</gene>